<protein>
    <submittedName>
        <fullName evidence="2">Uncharacterized protein</fullName>
    </submittedName>
</protein>
<dbReference type="Proteomes" id="UP000505355">
    <property type="component" value="Chromosome"/>
</dbReference>
<evidence type="ECO:0000313" key="2">
    <source>
        <dbReference type="EMBL" id="QKJ28279.1"/>
    </source>
</evidence>
<organism evidence="2 3">
    <name type="scientific">Mucilaginibacter mali</name>
    <dbReference type="NCBI Taxonomy" id="2740462"/>
    <lineage>
        <taxon>Bacteria</taxon>
        <taxon>Pseudomonadati</taxon>
        <taxon>Bacteroidota</taxon>
        <taxon>Sphingobacteriia</taxon>
        <taxon>Sphingobacteriales</taxon>
        <taxon>Sphingobacteriaceae</taxon>
        <taxon>Mucilaginibacter</taxon>
    </lineage>
</organism>
<dbReference type="KEGG" id="mmab:HQ865_00400"/>
<proteinExistence type="predicted"/>
<dbReference type="EMBL" id="CP054139">
    <property type="protein sequence ID" value="QKJ28279.1"/>
    <property type="molecule type" value="Genomic_DNA"/>
</dbReference>
<sequence length="605" mass="67047">MDEYLNNRQKEILLKLLANPADTGSAYAGSLQELVRAYPQSGLFRALHSRALGQTVPVAAGAYFDGRALHKIINHNDDLLSVDNAQVILQAQGISQNGQAALPGAPVVAALPPPVTEKIEPVLSDVPPPIPEMFSTGWPGADEVPPIPPIEDTPVIEDKQQPIAATPDDDLGRAPWEMDDDEDGMPASVAQKPVAPMWELETTEAIENAPAPWDTDEDEDWQNAAPATEAPAQPLWDLDEDEEIQPVAETAPVYGSEPPHWENQQPEPVADEQPVAVAPWDEIANEYIAATPSYTEGSPVEDDVYEEISGIEDIGIIHPQAQPEVPVINDTEIAHADETALFEAAYSYDQPEPVYQQPAEAQWQEPAAPAEPIKTDEAERLIMGNIAATDYFKFDKAFGDNKKQEAEPVQSPPAAQPMPATPVVQAEANNDPGVSKYHDEKMPYTFRWWLDKTRMDHGALYQPYVKAPMNRPSPVNPGKPKADELQQQYFENIFHLSSAEELVPDATANTVEFDMQSREDRIIQRFLAEDPQIHPPVGEKLDTENKAKRSSEDAFDMVTETLAKIYADQMLFPKAIATYKKLMLKFPEKSRYFASRIEILEKKTN</sequence>
<accession>A0A7D4UBN6</accession>
<gene>
    <name evidence="2" type="ORF">HQ865_00400</name>
</gene>
<name>A0A7D4UBN6_9SPHI</name>
<evidence type="ECO:0000256" key="1">
    <source>
        <dbReference type="SAM" id="MobiDB-lite"/>
    </source>
</evidence>
<feature type="region of interest" description="Disordered" evidence="1">
    <location>
        <begin position="533"/>
        <end position="552"/>
    </location>
</feature>
<keyword evidence="3" id="KW-1185">Reference proteome</keyword>
<dbReference type="RefSeq" id="WP_173412981.1">
    <property type="nucleotide sequence ID" value="NZ_CP054139.1"/>
</dbReference>
<dbReference type="AlphaFoldDB" id="A0A7D4UBN6"/>
<evidence type="ECO:0000313" key="3">
    <source>
        <dbReference type="Proteomes" id="UP000505355"/>
    </source>
</evidence>
<feature type="compositionally biased region" description="Pro residues" evidence="1">
    <location>
        <begin position="410"/>
        <end position="420"/>
    </location>
</feature>
<feature type="region of interest" description="Disordered" evidence="1">
    <location>
        <begin position="162"/>
        <end position="181"/>
    </location>
</feature>
<feature type="region of interest" description="Disordered" evidence="1">
    <location>
        <begin position="402"/>
        <end position="436"/>
    </location>
</feature>
<reference evidence="2 3" key="1">
    <citation type="submission" date="2020-05" db="EMBL/GenBank/DDBJ databases">
        <title>Mucilaginibacter mali sp. nov.</title>
        <authorList>
            <person name="Kim H.S."/>
            <person name="Lee K.C."/>
            <person name="Suh M.K."/>
            <person name="Kim J.-S."/>
            <person name="Han K.-I."/>
            <person name="Eom M.K."/>
            <person name="Shin Y.K."/>
            <person name="Lee J.-S."/>
        </authorList>
    </citation>
    <scope>NUCLEOTIDE SEQUENCE [LARGE SCALE GENOMIC DNA]</scope>
    <source>
        <strain evidence="2 3">G2-14</strain>
    </source>
</reference>